<evidence type="ECO:0008006" key="3">
    <source>
        <dbReference type="Google" id="ProtNLM"/>
    </source>
</evidence>
<reference evidence="2" key="1">
    <citation type="submission" date="2016-10" db="EMBL/GenBank/DDBJ databases">
        <authorList>
            <person name="Varghese N."/>
            <person name="Submissions S."/>
        </authorList>
    </citation>
    <scope>NUCLEOTIDE SEQUENCE [LARGE SCALE GENOMIC DNA]</scope>
    <source>
        <strain evidence="2">DSM 17072</strain>
    </source>
</reference>
<dbReference type="OrthoDB" id="1255535at2"/>
<dbReference type="EMBL" id="FNKL01000003">
    <property type="protein sequence ID" value="SDQ86055.1"/>
    <property type="molecule type" value="Genomic_DNA"/>
</dbReference>
<gene>
    <name evidence="1" type="ORF">SAMN05421664_2875</name>
</gene>
<sequence length="148" mass="17555">MTKYLSLLLLILFEICFSQVKINNKSTANADTKYFLGTWVFIEKNYKEDSVTKIYPLQKCIKNYTLLFEKENNNLFLTKNYVTGKDCSIKSSSGKIPITITESNFYYLDLDIKKVEYYTKLTKNRFSIRYNDILNGKIREINDIYERK</sequence>
<accession>A0A1H1EBD4</accession>
<dbReference type="Proteomes" id="UP000199627">
    <property type="component" value="Unassembled WGS sequence"/>
</dbReference>
<evidence type="ECO:0000313" key="2">
    <source>
        <dbReference type="Proteomes" id="UP000199627"/>
    </source>
</evidence>
<keyword evidence="2" id="KW-1185">Reference proteome</keyword>
<dbReference type="AlphaFoldDB" id="A0A1H1EBD4"/>
<protein>
    <recommendedName>
        <fullName evidence="3">Lipocalin-like domain-containing protein</fullName>
    </recommendedName>
</protein>
<dbReference type="STRING" id="311333.SAMN05421664_2875"/>
<dbReference type="RefSeq" id="WP_089756382.1">
    <property type="nucleotide sequence ID" value="NZ_FNKL01000003.1"/>
</dbReference>
<organism evidence="1 2">
    <name type="scientific">Chryseobacterium soldanellicola</name>
    <dbReference type="NCBI Taxonomy" id="311333"/>
    <lineage>
        <taxon>Bacteria</taxon>
        <taxon>Pseudomonadati</taxon>
        <taxon>Bacteroidota</taxon>
        <taxon>Flavobacteriia</taxon>
        <taxon>Flavobacteriales</taxon>
        <taxon>Weeksellaceae</taxon>
        <taxon>Chryseobacterium group</taxon>
        <taxon>Chryseobacterium</taxon>
    </lineage>
</organism>
<proteinExistence type="predicted"/>
<evidence type="ECO:0000313" key="1">
    <source>
        <dbReference type="EMBL" id="SDQ86055.1"/>
    </source>
</evidence>
<name>A0A1H1EBD4_9FLAO</name>